<evidence type="ECO:0000256" key="7">
    <source>
        <dbReference type="ARBA" id="ARBA00022833"/>
    </source>
</evidence>
<comment type="catalytic activity">
    <reaction evidence="10">
        <text>S-methyl-5'-thioadenosine + phosphate = 5-(methylsulfanyl)-alpha-D-ribose 1-phosphate + adenine</text>
        <dbReference type="Rhea" id="RHEA:11852"/>
        <dbReference type="ChEBI" id="CHEBI:16708"/>
        <dbReference type="ChEBI" id="CHEBI:17509"/>
        <dbReference type="ChEBI" id="CHEBI:43474"/>
        <dbReference type="ChEBI" id="CHEBI:58533"/>
        <dbReference type="EC" id="2.4.2.28"/>
    </reaction>
    <physiologicalReaction direction="left-to-right" evidence="10">
        <dbReference type="Rhea" id="RHEA:11853"/>
    </physiologicalReaction>
</comment>
<name>A0A212LXD8_9FIRM</name>
<keyword evidence="4" id="KW-0808">Transferase</keyword>
<evidence type="ECO:0000256" key="11">
    <source>
        <dbReference type="RuleBase" id="RU361274"/>
    </source>
</evidence>
<evidence type="ECO:0000256" key="9">
    <source>
        <dbReference type="ARBA" id="ARBA00048968"/>
    </source>
</evidence>
<evidence type="ECO:0000313" key="12">
    <source>
        <dbReference type="EMBL" id="SCM82127.1"/>
    </source>
</evidence>
<dbReference type="GO" id="GO:0017061">
    <property type="term" value="F:S-methyl-5-thioadenosine phosphorylase activity"/>
    <property type="evidence" value="ECO:0007669"/>
    <property type="project" value="UniProtKB-EC"/>
</dbReference>
<proteinExistence type="inferred from homology"/>
<keyword evidence="5" id="KW-0479">Metal-binding</keyword>
<dbReference type="AlphaFoldDB" id="A0A212LXD8"/>
<keyword evidence="6" id="KW-0378">Hydrolase</keyword>
<evidence type="ECO:0000256" key="4">
    <source>
        <dbReference type="ARBA" id="ARBA00022679"/>
    </source>
</evidence>
<dbReference type="NCBIfam" id="TIGR00726">
    <property type="entry name" value="peptidoglycan editing factor PgeF"/>
    <property type="match status" value="1"/>
</dbReference>
<organism evidence="12">
    <name type="scientific">uncultured Sporomusa sp</name>
    <dbReference type="NCBI Taxonomy" id="307249"/>
    <lineage>
        <taxon>Bacteria</taxon>
        <taxon>Bacillati</taxon>
        <taxon>Bacillota</taxon>
        <taxon>Negativicutes</taxon>
        <taxon>Selenomonadales</taxon>
        <taxon>Sporomusaceae</taxon>
        <taxon>Sporomusa</taxon>
        <taxon>environmental samples</taxon>
    </lineage>
</organism>
<dbReference type="SUPFAM" id="SSF64438">
    <property type="entry name" value="CNF1/YfiH-like putative cysteine hydrolases"/>
    <property type="match status" value="1"/>
</dbReference>
<evidence type="ECO:0000256" key="2">
    <source>
        <dbReference type="ARBA" id="ARBA00003215"/>
    </source>
</evidence>
<comment type="catalytic activity">
    <reaction evidence="9">
        <text>adenosine + phosphate = alpha-D-ribose 1-phosphate + adenine</text>
        <dbReference type="Rhea" id="RHEA:27642"/>
        <dbReference type="ChEBI" id="CHEBI:16335"/>
        <dbReference type="ChEBI" id="CHEBI:16708"/>
        <dbReference type="ChEBI" id="CHEBI:43474"/>
        <dbReference type="ChEBI" id="CHEBI:57720"/>
        <dbReference type="EC" id="2.4.2.1"/>
    </reaction>
    <physiologicalReaction direction="left-to-right" evidence="9">
        <dbReference type="Rhea" id="RHEA:27643"/>
    </physiologicalReaction>
</comment>
<dbReference type="CDD" id="cd16833">
    <property type="entry name" value="YfiH"/>
    <property type="match status" value="1"/>
</dbReference>
<evidence type="ECO:0000256" key="3">
    <source>
        <dbReference type="ARBA" id="ARBA00007353"/>
    </source>
</evidence>
<dbReference type="GO" id="GO:0016787">
    <property type="term" value="F:hydrolase activity"/>
    <property type="evidence" value="ECO:0007669"/>
    <property type="project" value="UniProtKB-KW"/>
</dbReference>
<accession>A0A212LXD8</accession>
<sequence>MSFSIQCAANNVWYGTFAHFNSVGICHGFATRIGGLSEAPFYSLNVGLRSGDDSKKVVANRERLFQALGIAAGTVVSGQQVHGDTVAVVTERAMGRGALNCDGLPGTDALVTNAAGVALMIFFADCVPVLFVDPKRRAIGACHAGWRGTAASLAAKTVLAMQQHFGTEPGDCLVGIGPSIGQCCYEVDEPVIACYREAFSWWEDVAIPHGSNWRLDLGQANCRQLEDIGVHKQNIVLSNVCTACNTPLFYSYRAEHGKTGVLAAVIRL</sequence>
<evidence type="ECO:0000256" key="5">
    <source>
        <dbReference type="ARBA" id="ARBA00022723"/>
    </source>
</evidence>
<comment type="catalytic activity">
    <reaction evidence="1">
        <text>inosine + phosphate = alpha-D-ribose 1-phosphate + hypoxanthine</text>
        <dbReference type="Rhea" id="RHEA:27646"/>
        <dbReference type="ChEBI" id="CHEBI:17368"/>
        <dbReference type="ChEBI" id="CHEBI:17596"/>
        <dbReference type="ChEBI" id="CHEBI:43474"/>
        <dbReference type="ChEBI" id="CHEBI:57720"/>
        <dbReference type="EC" id="2.4.2.1"/>
    </reaction>
    <physiologicalReaction direction="left-to-right" evidence="1">
        <dbReference type="Rhea" id="RHEA:27647"/>
    </physiologicalReaction>
</comment>
<keyword evidence="7" id="KW-0862">Zinc</keyword>
<evidence type="ECO:0000256" key="8">
    <source>
        <dbReference type="ARBA" id="ARBA00047989"/>
    </source>
</evidence>
<dbReference type="InterPro" id="IPR003730">
    <property type="entry name" value="Cu_polyphenol_OxRdtase"/>
</dbReference>
<dbReference type="InterPro" id="IPR011324">
    <property type="entry name" value="Cytotoxic_necrot_fac-like_cat"/>
</dbReference>
<reference evidence="12" key="1">
    <citation type="submission" date="2016-08" db="EMBL/GenBank/DDBJ databases">
        <authorList>
            <person name="Seilhamer J.J."/>
        </authorList>
    </citation>
    <scope>NUCLEOTIDE SEQUENCE</scope>
    <source>
        <strain evidence="12">86</strain>
    </source>
</reference>
<dbReference type="PANTHER" id="PTHR30616">
    <property type="entry name" value="UNCHARACTERIZED PROTEIN YFIH"/>
    <property type="match status" value="1"/>
</dbReference>
<evidence type="ECO:0000256" key="10">
    <source>
        <dbReference type="ARBA" id="ARBA00049893"/>
    </source>
</evidence>
<comment type="catalytic activity">
    <reaction evidence="8">
        <text>adenosine + H2O + H(+) = inosine + NH4(+)</text>
        <dbReference type="Rhea" id="RHEA:24408"/>
        <dbReference type="ChEBI" id="CHEBI:15377"/>
        <dbReference type="ChEBI" id="CHEBI:15378"/>
        <dbReference type="ChEBI" id="CHEBI:16335"/>
        <dbReference type="ChEBI" id="CHEBI:17596"/>
        <dbReference type="ChEBI" id="CHEBI:28938"/>
        <dbReference type="EC" id="3.5.4.4"/>
    </reaction>
    <physiologicalReaction direction="left-to-right" evidence="8">
        <dbReference type="Rhea" id="RHEA:24409"/>
    </physiologicalReaction>
</comment>
<dbReference type="Gene3D" id="3.60.140.10">
    <property type="entry name" value="CNF1/YfiH-like putative cysteine hydrolases"/>
    <property type="match status" value="1"/>
</dbReference>
<gene>
    <name evidence="12" type="ORF">KL86SPO_40612</name>
</gene>
<comment type="similarity">
    <text evidence="3 11">Belongs to the purine nucleoside phosphorylase YfiH/LACC1 family.</text>
</comment>
<dbReference type="Pfam" id="PF02578">
    <property type="entry name" value="Cu-oxidase_4"/>
    <property type="match status" value="1"/>
</dbReference>
<evidence type="ECO:0000256" key="6">
    <source>
        <dbReference type="ARBA" id="ARBA00022801"/>
    </source>
</evidence>
<dbReference type="EMBL" id="FMJE01000004">
    <property type="protein sequence ID" value="SCM82127.1"/>
    <property type="molecule type" value="Genomic_DNA"/>
</dbReference>
<dbReference type="InterPro" id="IPR038371">
    <property type="entry name" value="Cu_polyphenol_OxRdtase_sf"/>
</dbReference>
<comment type="function">
    <text evidence="2">Purine nucleoside enzyme that catalyzes the phosphorolysis of adenosine and inosine nucleosides, yielding D-ribose 1-phosphate and the respective free bases, adenine and hypoxanthine. Also catalyzes the phosphorolysis of S-methyl-5'-thioadenosine into adenine and S-methyl-5-thio-alpha-D-ribose 1-phosphate. Also has adenosine deaminase activity.</text>
</comment>
<dbReference type="GO" id="GO:0005507">
    <property type="term" value="F:copper ion binding"/>
    <property type="evidence" value="ECO:0007669"/>
    <property type="project" value="TreeGrafter"/>
</dbReference>
<dbReference type="RefSeq" id="WP_288184877.1">
    <property type="nucleotide sequence ID" value="NZ_LT608335.1"/>
</dbReference>
<protein>
    <recommendedName>
        <fullName evidence="11">Purine nucleoside phosphorylase</fullName>
    </recommendedName>
</protein>
<evidence type="ECO:0000256" key="1">
    <source>
        <dbReference type="ARBA" id="ARBA00000553"/>
    </source>
</evidence>
<dbReference type="PANTHER" id="PTHR30616:SF2">
    <property type="entry name" value="PURINE NUCLEOSIDE PHOSPHORYLASE LACC1"/>
    <property type="match status" value="1"/>
</dbReference>